<gene>
    <name evidence="2" type="ORF">AYBTSS11_LOCUS24188</name>
</gene>
<dbReference type="Proteomes" id="UP001189624">
    <property type="component" value="Chromosome 8"/>
</dbReference>
<organism evidence="2 3">
    <name type="scientific">Sphenostylis stenocarpa</name>
    <dbReference type="NCBI Taxonomy" id="92480"/>
    <lineage>
        <taxon>Eukaryota</taxon>
        <taxon>Viridiplantae</taxon>
        <taxon>Streptophyta</taxon>
        <taxon>Embryophyta</taxon>
        <taxon>Tracheophyta</taxon>
        <taxon>Spermatophyta</taxon>
        <taxon>Magnoliopsida</taxon>
        <taxon>eudicotyledons</taxon>
        <taxon>Gunneridae</taxon>
        <taxon>Pentapetalae</taxon>
        <taxon>rosids</taxon>
        <taxon>fabids</taxon>
        <taxon>Fabales</taxon>
        <taxon>Fabaceae</taxon>
        <taxon>Papilionoideae</taxon>
        <taxon>50 kb inversion clade</taxon>
        <taxon>NPAAA clade</taxon>
        <taxon>indigoferoid/millettioid clade</taxon>
        <taxon>Phaseoleae</taxon>
        <taxon>Sphenostylis</taxon>
    </lineage>
</organism>
<evidence type="ECO:0000313" key="3">
    <source>
        <dbReference type="Proteomes" id="UP001189624"/>
    </source>
</evidence>
<dbReference type="PANTHER" id="PTHR34457:SF3">
    <property type="entry name" value="PROTEIN TIC236, CHLOROPLASTIC"/>
    <property type="match status" value="1"/>
</dbReference>
<proteinExistence type="predicted"/>
<name>A0AA86VNV9_9FABA</name>
<accession>A0AA86VNV9</accession>
<feature type="compositionally biased region" description="Polar residues" evidence="1">
    <location>
        <begin position="1234"/>
        <end position="1247"/>
    </location>
</feature>
<evidence type="ECO:0008006" key="4">
    <source>
        <dbReference type="Google" id="ProtNLM"/>
    </source>
</evidence>
<evidence type="ECO:0000313" key="2">
    <source>
        <dbReference type="EMBL" id="CAJ1972141.1"/>
    </source>
</evidence>
<sequence>MENVNGHVKFQNHYSRIHVDLSGNCNTWRSDIKSEDGGWLSANVFVDTIEQNWHANLKIDNLFVQLFERILEIPITWSKGRASGEVHLCMSKGETFPNFHGQLDVIGLDFQPLDAPSSFSNISASLCFRGQRIFLHNASGWFGSVPLEASGDFGIHPEEGEFHLMCQVPGVEVNALMKTFKMKPLLFPVHFFSMVRWLAGSVTALFNCQGPLDTPVFVGTGMVSRTFSYLQTETTASVASEALATSKEAGALAAFDRVADLYGIRACLVDGGEIRGAGNAWICPEGEVDETAIDVNFSGSLAFDNIVLRYMPSYYHHMPLKLGVLNGETKLSGSLLRPRFDIKWTAPTAEGSFNDARGDIIISHDFITVNSASAAFDLYTRVLTSYPDDFHDKKEFNIPRAVPFTIDGVELDLRMRGFEFFNLVSAYAMDSPRPLHLKAAGRIKFQGKVLKPNGNISDENFDVTRQHVQILEKGIADSLVGEVSISGLKLNQLMLAPQLSGLLRVSPKRIKLDASGRPDESLAVEFVGPLQPSSEDGLQSGKLLSISLQKGQLRANICFQPFHSANLEVRHFPLDELELASLRGTIQRAEIQLNIQKRRGHGVLSVLRPKFSGVLGEALDVAARWSGDVITIEKTVLQQNYSYYELQGEYVLPGSRDRNPADREGGLIKRLMSGHIGNAISSMGRWRMKLEVRRAEVAEMLPLARLLSRSMDPAVRSRSKEYGLNKNTPHETWAFLGPKPISAYPSTHPSCFCSLSILQTSPPPDGLLSGWQDFFIQNLQSVGLYTESIQQLLETVRGLHAPSNDVVLEDLSLPGLSELKGHWHGSLDASGGGNGDTLAEFDFHGEDWEWGDYKTQHVLAVGAYSNDDGMHLEKIFIQKDNATIHADGTLLGPKTNLHFAVLNFPVSLVPTVVQIIESTAMDVVHSLRQLLAPIKGILHMEGDLRGSLAKPECDVQVRLLDGSVGGVDLGRAEVVASLTSTSRFLFNAKFEPITQNGHVLVQGSIPVAFVQNNTLQEDVELDKSQVTWVPDWVKEKNRGTVDDATEKKVSRDRNEESWNTQLAESLKGLNWQILDVGEVRIDADIKDGGMTLVTALSPHANWLHGNADLKLEVRGTVDQPVLNGHASFHRASISSPVLRKPLTNFGGNVHVQSNRLCITSLESRVSRKGKLLVKGNLPLRTSEAAPDDKIELKCEVLEVDSQLQITGSILQPNISGNIKISQGEAYLPHDKGGTSASNRFPSNQSGHPTAGVSRVFASRYVSRFLNSESAPSRVTVSQSSGSGITLHVFQFSL</sequence>
<dbReference type="InterPro" id="IPR053022">
    <property type="entry name" value="Chloroplast_translocon_comp"/>
</dbReference>
<dbReference type="EMBL" id="OY731405">
    <property type="protein sequence ID" value="CAJ1972141.1"/>
    <property type="molecule type" value="Genomic_DNA"/>
</dbReference>
<protein>
    <recommendedName>
        <fullName evidence="4">Embryo defective 2410</fullName>
    </recommendedName>
</protein>
<evidence type="ECO:0000256" key="1">
    <source>
        <dbReference type="SAM" id="MobiDB-lite"/>
    </source>
</evidence>
<keyword evidence="3" id="KW-1185">Reference proteome</keyword>
<feature type="region of interest" description="Disordered" evidence="1">
    <location>
        <begin position="1229"/>
        <end position="1249"/>
    </location>
</feature>
<dbReference type="Gramene" id="rna-AYBTSS11_LOCUS24188">
    <property type="protein sequence ID" value="CAJ1972141.1"/>
    <property type="gene ID" value="gene-AYBTSS11_LOCUS24188"/>
</dbReference>
<dbReference type="PANTHER" id="PTHR34457">
    <property type="entry name" value="EMBRYO DEFECTIVE 2410"/>
    <property type="match status" value="1"/>
</dbReference>
<reference evidence="2" key="1">
    <citation type="submission" date="2023-10" db="EMBL/GenBank/DDBJ databases">
        <authorList>
            <person name="Domelevo Entfellner J.-B."/>
        </authorList>
    </citation>
    <scope>NUCLEOTIDE SEQUENCE</scope>
</reference>